<dbReference type="EMBL" id="CP000444">
    <property type="protein sequence ID" value="ABI41525.1"/>
    <property type="molecule type" value="Genomic_DNA"/>
</dbReference>
<dbReference type="InterPro" id="IPR032720">
    <property type="entry name" value="Cys_rich_CWC"/>
</dbReference>
<sequence>MFICTLNRYECLDDGMIIPTLMKKPLLFLRYHTDTIRITVPKHLPESQFDTAQICPLCQGANQCAMTLGADISDCWCAKQRFPNLTQLLSGDLAAGLSTGDTAGLSADKLAKLLSQPATACICETCLSRIKRELTVSISEDKNSPSGLGDGLGYEVK</sequence>
<protein>
    <recommendedName>
        <fullName evidence="2">Cysteine-rich CWC</fullName>
    </recommendedName>
</protein>
<name>Q0HZD0_SHESR</name>
<dbReference type="KEGG" id="shm:Shewmr7_0522"/>
<evidence type="ECO:0000313" key="1">
    <source>
        <dbReference type="EMBL" id="ABI41525.1"/>
    </source>
</evidence>
<organism evidence="1">
    <name type="scientific">Shewanella sp. (strain MR-7)</name>
    <dbReference type="NCBI Taxonomy" id="60481"/>
    <lineage>
        <taxon>Bacteria</taxon>
        <taxon>Pseudomonadati</taxon>
        <taxon>Pseudomonadota</taxon>
        <taxon>Gammaproteobacteria</taxon>
        <taxon>Alteromonadales</taxon>
        <taxon>Shewanellaceae</taxon>
        <taxon>Shewanella</taxon>
    </lineage>
</organism>
<dbReference type="AlphaFoldDB" id="Q0HZD0"/>
<proteinExistence type="predicted"/>
<accession>Q0HZD0</accession>
<dbReference type="Pfam" id="PF14375">
    <property type="entry name" value="Cys_rich_CWC"/>
    <property type="match status" value="1"/>
</dbReference>
<evidence type="ECO:0008006" key="2">
    <source>
        <dbReference type="Google" id="ProtNLM"/>
    </source>
</evidence>
<dbReference type="HOGENOM" id="CLU_141656_0_0_6"/>
<reference evidence="1" key="1">
    <citation type="submission" date="2006-08" db="EMBL/GenBank/DDBJ databases">
        <title>Complete sequence of Chromosome1 of Shewanella sp. MR-7.</title>
        <authorList>
            <consortium name="US DOE Joint Genome Institute"/>
            <person name="Copeland A."/>
            <person name="Lucas S."/>
            <person name="Lapidus A."/>
            <person name="Barry K."/>
            <person name="Detter J.C."/>
            <person name="Glavina del Rio T."/>
            <person name="Hammon N."/>
            <person name="Israni S."/>
            <person name="Dalin E."/>
            <person name="Tice H."/>
            <person name="Pitluck S."/>
            <person name="Kiss H."/>
            <person name="Brettin T."/>
            <person name="Bruce D."/>
            <person name="Han C."/>
            <person name="Tapia R."/>
            <person name="Gilna P."/>
            <person name="Schmutz J."/>
            <person name="Larimer F."/>
            <person name="Land M."/>
            <person name="Hauser L."/>
            <person name="Kyrpides N."/>
            <person name="Mikhailova N."/>
            <person name="Nealson K."/>
            <person name="Konstantinidis K."/>
            <person name="Klappenbach J."/>
            <person name="Tiedje J."/>
            <person name="Richardson P."/>
        </authorList>
    </citation>
    <scope>NUCLEOTIDE SEQUENCE</scope>
    <source>
        <strain evidence="1">MR-7</strain>
    </source>
</reference>
<gene>
    <name evidence="1" type="ordered locus">Shewmr7_0522</name>
</gene>